<dbReference type="RefSeq" id="XP_046068834.1">
    <property type="nucleotide sequence ID" value="XM_046214379.1"/>
</dbReference>
<accession>A0AAD4KP92</accession>
<dbReference type="AlphaFoldDB" id="A0AAD4KP92"/>
<name>A0AAD4KP92_9EURO</name>
<dbReference type="EMBL" id="JAJTJA010000010">
    <property type="protein sequence ID" value="KAH8692961.1"/>
    <property type="molecule type" value="Genomic_DNA"/>
</dbReference>
<proteinExistence type="predicted"/>
<comment type="caution">
    <text evidence="1">The sequence shown here is derived from an EMBL/GenBank/DDBJ whole genome shotgun (WGS) entry which is preliminary data.</text>
</comment>
<evidence type="ECO:0000313" key="2">
    <source>
        <dbReference type="Proteomes" id="UP001201262"/>
    </source>
</evidence>
<dbReference type="GeneID" id="70244666"/>
<organism evidence="1 2">
    <name type="scientific">Talaromyces proteolyticus</name>
    <dbReference type="NCBI Taxonomy" id="1131652"/>
    <lineage>
        <taxon>Eukaryota</taxon>
        <taxon>Fungi</taxon>
        <taxon>Dikarya</taxon>
        <taxon>Ascomycota</taxon>
        <taxon>Pezizomycotina</taxon>
        <taxon>Eurotiomycetes</taxon>
        <taxon>Eurotiomycetidae</taxon>
        <taxon>Eurotiales</taxon>
        <taxon>Trichocomaceae</taxon>
        <taxon>Talaromyces</taxon>
        <taxon>Talaromyces sect. Bacilispori</taxon>
    </lineage>
</organism>
<sequence>MTDNREDLSGYAFTVKGHAFKIDDAFKQRAVPQFLTAKKATSISWKDRARSHGGASTSQDINVEAEQKTPDIDEARFLFVGLFPRSIDENALSKGVARGGTVGETLPQNVLQPVPDQPSFRVVTPQTYTPTVGGLKYFVLMGVDHNTGLWYPYPIAQDLIFYLPEYRFQSRTLVDRRKDWSHKVATASVVDPSKPDITIQHRTYFGSQADNEIARLHLELAKIGLDNDRTSIDAIEDLMARKDGAKLELKWLLQLFLTIGGKFDNGHAESLDIETKRQWPQLAWVISAERLLLLNKEITDGKLKVDFRHAYVFLAYGCTKLAHGTTDSKQIAVDALLFAETLVPDRQDFNFAIPEQCKALSTVIFVAFLTKIKPIYAAMIEGTKALETQHGKYTLRLTPQAIYDQLMQSREQDAVRLLVDQLVALRATEYSNQLEQYCTSLKSIIEYTEEVVAALEAKRN</sequence>
<evidence type="ECO:0000313" key="1">
    <source>
        <dbReference type="EMBL" id="KAH8692961.1"/>
    </source>
</evidence>
<dbReference type="Proteomes" id="UP001201262">
    <property type="component" value="Unassembled WGS sequence"/>
</dbReference>
<protein>
    <submittedName>
        <fullName evidence="1">Uncharacterized protein</fullName>
    </submittedName>
</protein>
<keyword evidence="2" id="KW-1185">Reference proteome</keyword>
<gene>
    <name evidence="1" type="ORF">BGW36DRAFT_362502</name>
</gene>
<reference evidence="1" key="1">
    <citation type="submission" date="2021-12" db="EMBL/GenBank/DDBJ databases">
        <title>Convergent genome expansion in fungi linked to evolution of root-endophyte symbiosis.</title>
        <authorList>
            <consortium name="DOE Joint Genome Institute"/>
            <person name="Ke Y.-H."/>
            <person name="Bonito G."/>
            <person name="Liao H.-L."/>
            <person name="Looney B."/>
            <person name="Rojas-Flechas A."/>
            <person name="Nash J."/>
            <person name="Hameed K."/>
            <person name="Schadt C."/>
            <person name="Martin F."/>
            <person name="Crous P.W."/>
            <person name="Miettinen O."/>
            <person name="Magnuson J.K."/>
            <person name="Labbe J."/>
            <person name="Jacobson D."/>
            <person name="Doktycz M.J."/>
            <person name="Veneault-Fourrey C."/>
            <person name="Kuo A."/>
            <person name="Mondo S."/>
            <person name="Calhoun S."/>
            <person name="Riley R."/>
            <person name="Ohm R."/>
            <person name="LaButti K."/>
            <person name="Andreopoulos B."/>
            <person name="Pangilinan J."/>
            <person name="Nolan M."/>
            <person name="Tritt A."/>
            <person name="Clum A."/>
            <person name="Lipzen A."/>
            <person name="Daum C."/>
            <person name="Barry K."/>
            <person name="Grigoriev I.V."/>
            <person name="Vilgalys R."/>
        </authorList>
    </citation>
    <scope>NUCLEOTIDE SEQUENCE</scope>
    <source>
        <strain evidence="1">PMI_201</strain>
    </source>
</reference>